<dbReference type="RefSeq" id="WP_043394093.1">
    <property type="nucleotide sequence ID" value="NZ_JXST01000008.1"/>
</dbReference>
<dbReference type="InterPro" id="IPR055579">
    <property type="entry name" value="DUF7155"/>
</dbReference>
<organism evidence="2 3">
    <name type="scientific">Mycolicibacterium llatzerense</name>
    <dbReference type="NCBI Taxonomy" id="280871"/>
    <lineage>
        <taxon>Bacteria</taxon>
        <taxon>Bacillati</taxon>
        <taxon>Actinomycetota</taxon>
        <taxon>Actinomycetes</taxon>
        <taxon>Mycobacteriales</taxon>
        <taxon>Mycobacteriaceae</taxon>
        <taxon>Mycolicibacterium</taxon>
    </lineage>
</organism>
<protein>
    <submittedName>
        <fullName evidence="2">Uncharacterized protein</fullName>
    </submittedName>
</protein>
<feature type="signal peptide" evidence="1">
    <location>
        <begin position="1"/>
        <end position="20"/>
    </location>
</feature>
<gene>
    <name evidence="2" type="ORF">TL10_07620</name>
</gene>
<proteinExistence type="predicted"/>
<keyword evidence="3" id="KW-1185">Reference proteome</keyword>
<name>A0A0D1J7E0_9MYCO</name>
<sequence length="93" mass="9222">MTIGATRLFAAAALVATAVAAPVIVALSSAPSSQSTADGGCLAWFGNKEDGNCMGRSNGQPVNVGTPWGVWGPNGGVSSGPLLPGQTWNRPLG</sequence>
<dbReference type="AlphaFoldDB" id="A0A0D1J7E0"/>
<evidence type="ECO:0000313" key="3">
    <source>
        <dbReference type="Proteomes" id="UP000032221"/>
    </source>
</evidence>
<accession>A0A0D1J7E0</accession>
<dbReference type="Pfam" id="PF23710">
    <property type="entry name" value="DUF7155"/>
    <property type="match status" value="1"/>
</dbReference>
<dbReference type="STRING" id="280871.TL10_07620"/>
<evidence type="ECO:0000313" key="2">
    <source>
        <dbReference type="EMBL" id="KIU17493.1"/>
    </source>
</evidence>
<dbReference type="Proteomes" id="UP000032221">
    <property type="component" value="Unassembled WGS sequence"/>
</dbReference>
<dbReference type="EMBL" id="JXST01000008">
    <property type="protein sequence ID" value="KIU17493.1"/>
    <property type="molecule type" value="Genomic_DNA"/>
</dbReference>
<dbReference type="OrthoDB" id="4736496at2"/>
<evidence type="ECO:0000256" key="1">
    <source>
        <dbReference type="SAM" id="SignalP"/>
    </source>
</evidence>
<reference evidence="2 3" key="1">
    <citation type="submission" date="2015-01" db="EMBL/GenBank/DDBJ databases">
        <title>Genome sequence of Mycobacterium llatzerense and Mycobacterium immunogenum recovered from brain abscess.</title>
        <authorList>
            <person name="Greninger A.L."/>
            <person name="Langelier C."/>
            <person name="Cunningham G."/>
            <person name="Chiu C.Y."/>
            <person name="Miller S."/>
        </authorList>
    </citation>
    <scope>NUCLEOTIDE SEQUENCE [LARGE SCALE GENOMIC DNA]</scope>
    <source>
        <strain evidence="2 3">CLUC14</strain>
    </source>
</reference>
<keyword evidence="1" id="KW-0732">Signal</keyword>
<feature type="chain" id="PRO_5038740520" evidence="1">
    <location>
        <begin position="21"/>
        <end position="93"/>
    </location>
</feature>
<dbReference type="PATRIC" id="fig|280871.6.peg.1576"/>
<comment type="caution">
    <text evidence="2">The sequence shown here is derived from an EMBL/GenBank/DDBJ whole genome shotgun (WGS) entry which is preliminary data.</text>
</comment>